<sequence length="94" mass="10311">MRSNTPPPGGTLPYHPKSPPERQKLLMESLLVVKMEQMETNIKPFVRTDSVDSTGSMSSATSIASNVCKCDDCLLGIGDLYRENSNKAPVKKNK</sequence>
<name>A0AAW1LWE3_POPJA</name>
<comment type="caution">
    <text evidence="2">The sequence shown here is derived from an EMBL/GenBank/DDBJ whole genome shotgun (WGS) entry which is preliminary data.</text>
</comment>
<dbReference type="Proteomes" id="UP001458880">
    <property type="component" value="Unassembled WGS sequence"/>
</dbReference>
<accession>A0AAW1LWE3</accession>
<dbReference type="EMBL" id="JASPKY010000088">
    <property type="protein sequence ID" value="KAK9738261.1"/>
    <property type="molecule type" value="Genomic_DNA"/>
</dbReference>
<gene>
    <name evidence="2" type="ORF">QE152_g10021</name>
</gene>
<protein>
    <submittedName>
        <fullName evidence="2">Uncharacterized protein</fullName>
    </submittedName>
</protein>
<reference evidence="2 3" key="1">
    <citation type="journal article" date="2024" name="BMC Genomics">
        <title>De novo assembly and annotation of Popillia japonica's genome with initial clues to its potential as an invasive pest.</title>
        <authorList>
            <person name="Cucini C."/>
            <person name="Boschi S."/>
            <person name="Funari R."/>
            <person name="Cardaioli E."/>
            <person name="Iannotti N."/>
            <person name="Marturano G."/>
            <person name="Paoli F."/>
            <person name="Bruttini M."/>
            <person name="Carapelli A."/>
            <person name="Frati F."/>
            <person name="Nardi F."/>
        </authorList>
    </citation>
    <scope>NUCLEOTIDE SEQUENCE [LARGE SCALE GENOMIC DNA]</scope>
    <source>
        <strain evidence="2">DMR45628</strain>
    </source>
</reference>
<proteinExistence type="predicted"/>
<dbReference type="AlphaFoldDB" id="A0AAW1LWE3"/>
<organism evidence="2 3">
    <name type="scientific">Popillia japonica</name>
    <name type="common">Japanese beetle</name>
    <dbReference type="NCBI Taxonomy" id="7064"/>
    <lineage>
        <taxon>Eukaryota</taxon>
        <taxon>Metazoa</taxon>
        <taxon>Ecdysozoa</taxon>
        <taxon>Arthropoda</taxon>
        <taxon>Hexapoda</taxon>
        <taxon>Insecta</taxon>
        <taxon>Pterygota</taxon>
        <taxon>Neoptera</taxon>
        <taxon>Endopterygota</taxon>
        <taxon>Coleoptera</taxon>
        <taxon>Polyphaga</taxon>
        <taxon>Scarabaeiformia</taxon>
        <taxon>Scarabaeidae</taxon>
        <taxon>Rutelinae</taxon>
        <taxon>Popillia</taxon>
    </lineage>
</organism>
<feature type="region of interest" description="Disordered" evidence="1">
    <location>
        <begin position="1"/>
        <end position="21"/>
    </location>
</feature>
<feature type="compositionally biased region" description="Pro residues" evidence="1">
    <location>
        <begin position="1"/>
        <end position="10"/>
    </location>
</feature>
<keyword evidence="3" id="KW-1185">Reference proteome</keyword>
<evidence type="ECO:0000256" key="1">
    <source>
        <dbReference type="SAM" id="MobiDB-lite"/>
    </source>
</evidence>
<evidence type="ECO:0000313" key="2">
    <source>
        <dbReference type="EMBL" id="KAK9738261.1"/>
    </source>
</evidence>
<evidence type="ECO:0000313" key="3">
    <source>
        <dbReference type="Proteomes" id="UP001458880"/>
    </source>
</evidence>